<sequence length="492" mass="53067">METEEQCRYRAFLDRLNKVPVARETAERPIRDIKAADPAIVAAKVKEATKTSEDGVFGIPRLRSDWSRRAEQHSSAESDHRSFGSASSGWTLGGSSATSVGSVFSSEGVRLGGTKSLYPIKEAESKETLLEHPTKRLNPAAAEFKSTFDAKVFPISPKKMARTPLTNLFPEATQKVSANPVGPPAGREHGADQVSDGVVPRTAEASPPGPCDNLLGLASPHPPTGFGLPADGAYPTGPHGFPALPPLPLPAPFLGSLFDTYPTPTLFPPPVDLVQMHLASMNGFGTFPGTALPLPGPIPTLRVNPGAGISPVGAPVPSGLVPCPPLFGSDCKINRPNFPVTQKPRDHDPVKQQQYEQYLEWRKANEPGYHMRCKMRQAQRVVRQYQQKKVDWPTNPAWKSIVEKAKAAVSAAAEAAAAEKRKMQESVRAELMAKVRERSEDSTKSDENIPPAKLMKPVAKKVGDPFLSKSELLKPLAGGLKKNGGTRQEKSE</sequence>
<dbReference type="AlphaFoldDB" id="A0AAV9GU11"/>
<evidence type="ECO:0000313" key="2">
    <source>
        <dbReference type="EMBL" id="KAK4452419.1"/>
    </source>
</evidence>
<name>A0AAV9GU11_9PEZI</name>
<reference evidence="2" key="2">
    <citation type="submission" date="2023-05" db="EMBL/GenBank/DDBJ databases">
        <authorList>
            <consortium name="Lawrence Berkeley National Laboratory"/>
            <person name="Steindorff A."/>
            <person name="Hensen N."/>
            <person name="Bonometti L."/>
            <person name="Westerberg I."/>
            <person name="Brannstrom I.O."/>
            <person name="Guillou S."/>
            <person name="Cros-Aarteil S."/>
            <person name="Calhoun S."/>
            <person name="Haridas S."/>
            <person name="Kuo A."/>
            <person name="Mondo S."/>
            <person name="Pangilinan J."/>
            <person name="Riley R."/>
            <person name="Labutti K."/>
            <person name="Andreopoulos B."/>
            <person name="Lipzen A."/>
            <person name="Chen C."/>
            <person name="Yanf M."/>
            <person name="Daum C."/>
            <person name="Ng V."/>
            <person name="Clum A."/>
            <person name="Ohm R."/>
            <person name="Martin F."/>
            <person name="Silar P."/>
            <person name="Natvig D."/>
            <person name="Lalanne C."/>
            <person name="Gautier V."/>
            <person name="Ament-Velasquez S.L."/>
            <person name="Kruys A."/>
            <person name="Hutchinson M.I."/>
            <person name="Powell A.J."/>
            <person name="Barry K."/>
            <person name="Miller A.N."/>
            <person name="Grigoriev I.V."/>
            <person name="Debuchy R."/>
            <person name="Gladieux P."/>
            <person name="Thoren M.H."/>
            <person name="Johannesson H."/>
        </authorList>
    </citation>
    <scope>NUCLEOTIDE SEQUENCE</scope>
    <source>
        <strain evidence="2">PSN243</strain>
    </source>
</reference>
<organism evidence="2 3">
    <name type="scientific">Podospora aff. communis PSN243</name>
    <dbReference type="NCBI Taxonomy" id="3040156"/>
    <lineage>
        <taxon>Eukaryota</taxon>
        <taxon>Fungi</taxon>
        <taxon>Dikarya</taxon>
        <taxon>Ascomycota</taxon>
        <taxon>Pezizomycotina</taxon>
        <taxon>Sordariomycetes</taxon>
        <taxon>Sordariomycetidae</taxon>
        <taxon>Sordariales</taxon>
        <taxon>Podosporaceae</taxon>
        <taxon>Podospora</taxon>
    </lineage>
</organism>
<protein>
    <submittedName>
        <fullName evidence="2">Uncharacterized protein</fullName>
    </submittedName>
</protein>
<proteinExistence type="predicted"/>
<feature type="region of interest" description="Disordered" evidence="1">
    <location>
        <begin position="434"/>
        <end position="456"/>
    </location>
</feature>
<feature type="region of interest" description="Disordered" evidence="1">
    <location>
        <begin position="175"/>
        <end position="194"/>
    </location>
</feature>
<dbReference type="Proteomes" id="UP001321760">
    <property type="component" value="Unassembled WGS sequence"/>
</dbReference>
<keyword evidence="3" id="KW-1185">Reference proteome</keyword>
<evidence type="ECO:0000313" key="3">
    <source>
        <dbReference type="Proteomes" id="UP001321760"/>
    </source>
</evidence>
<feature type="region of interest" description="Disordered" evidence="1">
    <location>
        <begin position="199"/>
        <end position="239"/>
    </location>
</feature>
<evidence type="ECO:0000256" key="1">
    <source>
        <dbReference type="SAM" id="MobiDB-lite"/>
    </source>
</evidence>
<accession>A0AAV9GU11</accession>
<feature type="compositionally biased region" description="Basic and acidic residues" evidence="1">
    <location>
        <begin position="434"/>
        <end position="447"/>
    </location>
</feature>
<comment type="caution">
    <text evidence="2">The sequence shown here is derived from an EMBL/GenBank/DDBJ whole genome shotgun (WGS) entry which is preliminary data.</text>
</comment>
<gene>
    <name evidence="2" type="ORF">QBC34DRAFT_398727</name>
</gene>
<dbReference type="EMBL" id="MU865924">
    <property type="protein sequence ID" value="KAK4452419.1"/>
    <property type="molecule type" value="Genomic_DNA"/>
</dbReference>
<reference evidence="2" key="1">
    <citation type="journal article" date="2023" name="Mol. Phylogenet. Evol.">
        <title>Genome-scale phylogeny and comparative genomics of the fungal order Sordariales.</title>
        <authorList>
            <person name="Hensen N."/>
            <person name="Bonometti L."/>
            <person name="Westerberg I."/>
            <person name="Brannstrom I.O."/>
            <person name="Guillou S."/>
            <person name="Cros-Aarteil S."/>
            <person name="Calhoun S."/>
            <person name="Haridas S."/>
            <person name="Kuo A."/>
            <person name="Mondo S."/>
            <person name="Pangilinan J."/>
            <person name="Riley R."/>
            <person name="LaButti K."/>
            <person name="Andreopoulos B."/>
            <person name="Lipzen A."/>
            <person name="Chen C."/>
            <person name="Yan M."/>
            <person name="Daum C."/>
            <person name="Ng V."/>
            <person name="Clum A."/>
            <person name="Steindorff A."/>
            <person name="Ohm R.A."/>
            <person name="Martin F."/>
            <person name="Silar P."/>
            <person name="Natvig D.O."/>
            <person name="Lalanne C."/>
            <person name="Gautier V."/>
            <person name="Ament-Velasquez S.L."/>
            <person name="Kruys A."/>
            <person name="Hutchinson M.I."/>
            <person name="Powell A.J."/>
            <person name="Barry K."/>
            <person name="Miller A.N."/>
            <person name="Grigoriev I.V."/>
            <person name="Debuchy R."/>
            <person name="Gladieux P."/>
            <person name="Hiltunen Thoren M."/>
            <person name="Johannesson H."/>
        </authorList>
    </citation>
    <scope>NUCLEOTIDE SEQUENCE</scope>
    <source>
        <strain evidence="2">PSN243</strain>
    </source>
</reference>